<dbReference type="PATRIC" id="fig|883161.3.peg.886"/>
<protein>
    <recommendedName>
        <fullName evidence="2">Pyridoxal phosphate homeostasis protein</fullName>
        <shortName evidence="2">PLP homeostasis protein</shortName>
    </recommendedName>
</protein>
<feature type="domain" description="Alanine racemase N-terminal" evidence="5">
    <location>
        <begin position="10"/>
        <end position="230"/>
    </location>
</feature>
<dbReference type="HAMAP" id="MF_02087">
    <property type="entry name" value="PLP_homeostasis"/>
    <property type="match status" value="1"/>
</dbReference>
<evidence type="ECO:0000313" key="7">
    <source>
        <dbReference type="Proteomes" id="UP000014417"/>
    </source>
</evidence>
<dbReference type="InterPro" id="IPR011078">
    <property type="entry name" value="PyrdxlP_homeostasis"/>
</dbReference>
<dbReference type="AlphaFoldDB" id="S2W2I0"/>
<dbReference type="OrthoDB" id="9804072at2"/>
<gene>
    <name evidence="6" type="ORF">HMPREF9306_00891</name>
</gene>
<dbReference type="SUPFAM" id="SSF51419">
    <property type="entry name" value="PLP-binding barrel"/>
    <property type="match status" value="1"/>
</dbReference>
<keyword evidence="1 2" id="KW-0663">Pyridoxal phosphate</keyword>
<comment type="caution">
    <text evidence="6">The sequence shown here is derived from an EMBL/GenBank/DDBJ whole genome shotgun (WGS) entry which is preliminary data.</text>
</comment>
<evidence type="ECO:0000259" key="5">
    <source>
        <dbReference type="Pfam" id="PF01168"/>
    </source>
</evidence>
<sequence length="236" mass="26057">MSSETISSNLVRVKARIQAACERAGRDLSEVRLLPVSKTHPSGVLRDAVAAGVREFGENRVQEIDTKRAEMSDLDLHWALIGPLQSNKCRLAAEIADEFQALERLKVARMLNRRLDELDKDLDVLIEVNTSGEESKHGLNPGDVLDFAQALDEFPRLRPRGLTTVAIPGPDMGKVAACFETLRDLQAKLKKNIPAHSWRELSMGMSGDFELAIEHGSTCVRVGSAIFGAREYPNRA</sequence>
<reference evidence="6 7" key="1">
    <citation type="submission" date="2013-04" db="EMBL/GenBank/DDBJ databases">
        <title>The Genome Sequence of Propionimicrobium lymphophilum ACS-093-V-SCH5.</title>
        <authorList>
            <consortium name="The Broad Institute Genomics Platform"/>
            <person name="Earl A."/>
            <person name="Ward D."/>
            <person name="Feldgarden M."/>
            <person name="Gevers D."/>
            <person name="Saerens B."/>
            <person name="Vaneechoutte M."/>
            <person name="Walker B."/>
            <person name="Young S."/>
            <person name="Zeng Q."/>
            <person name="Gargeya S."/>
            <person name="Fitzgerald M."/>
            <person name="Haas B."/>
            <person name="Abouelleil A."/>
            <person name="Allen A.W."/>
            <person name="Alvarado L."/>
            <person name="Arachchi H.M."/>
            <person name="Berlin A.M."/>
            <person name="Chapman S.B."/>
            <person name="Gainer-Dewar J."/>
            <person name="Goldberg J."/>
            <person name="Griggs A."/>
            <person name="Gujja S."/>
            <person name="Hansen M."/>
            <person name="Howarth C."/>
            <person name="Imamovic A."/>
            <person name="Ireland A."/>
            <person name="Larimer J."/>
            <person name="McCowan C."/>
            <person name="Murphy C."/>
            <person name="Pearson M."/>
            <person name="Poon T.W."/>
            <person name="Priest M."/>
            <person name="Roberts A."/>
            <person name="Saif S."/>
            <person name="Shea T."/>
            <person name="Sisk P."/>
            <person name="Sykes S."/>
            <person name="Wortman J."/>
            <person name="Nusbaum C."/>
            <person name="Birren B."/>
        </authorList>
    </citation>
    <scope>NUCLEOTIDE SEQUENCE [LARGE SCALE GENOMIC DNA]</scope>
    <source>
        <strain evidence="6 7">ACS-093-V-SCH5</strain>
    </source>
</reference>
<dbReference type="Proteomes" id="UP000014417">
    <property type="component" value="Unassembled WGS sequence"/>
</dbReference>
<evidence type="ECO:0000313" key="6">
    <source>
        <dbReference type="EMBL" id="EPD33351.1"/>
    </source>
</evidence>
<feature type="modified residue" description="N6-(pyridoxal phosphate)lysine" evidence="2 3">
    <location>
        <position position="38"/>
    </location>
</feature>
<keyword evidence="7" id="KW-1185">Reference proteome</keyword>
<comment type="function">
    <text evidence="2">Pyridoxal 5'-phosphate (PLP)-binding protein, which is involved in PLP homeostasis.</text>
</comment>
<comment type="similarity">
    <text evidence="2 4">Belongs to the pyridoxal phosphate-binding protein YggS/PROSC family.</text>
</comment>
<dbReference type="FunFam" id="3.20.20.10:FF:000018">
    <property type="entry name" value="Pyridoxal phosphate homeostasis protein"/>
    <property type="match status" value="1"/>
</dbReference>
<dbReference type="InterPro" id="IPR001608">
    <property type="entry name" value="Ala_racemase_N"/>
</dbReference>
<dbReference type="Gene3D" id="3.20.20.10">
    <property type="entry name" value="Alanine racemase"/>
    <property type="match status" value="1"/>
</dbReference>
<dbReference type="EMBL" id="AGZR01000005">
    <property type="protein sequence ID" value="EPD33351.1"/>
    <property type="molecule type" value="Genomic_DNA"/>
</dbReference>
<dbReference type="PIRSF" id="PIRSF004848">
    <property type="entry name" value="YBL036c_PLPDEIII"/>
    <property type="match status" value="1"/>
</dbReference>
<dbReference type="HOGENOM" id="CLU_059988_1_0_11"/>
<name>S2W2I0_9ACTN</name>
<evidence type="ECO:0000256" key="3">
    <source>
        <dbReference type="PIRSR" id="PIRSR004848-1"/>
    </source>
</evidence>
<evidence type="ECO:0000256" key="1">
    <source>
        <dbReference type="ARBA" id="ARBA00022898"/>
    </source>
</evidence>
<accession>S2W2I0</accession>
<dbReference type="PANTHER" id="PTHR10146">
    <property type="entry name" value="PROLINE SYNTHETASE CO-TRANSCRIBED BACTERIAL HOMOLOG PROTEIN"/>
    <property type="match status" value="1"/>
</dbReference>
<dbReference type="Pfam" id="PF01168">
    <property type="entry name" value="Ala_racemase_N"/>
    <property type="match status" value="1"/>
</dbReference>
<dbReference type="CDD" id="cd00635">
    <property type="entry name" value="PLPDE_III_YBL036c_like"/>
    <property type="match status" value="1"/>
</dbReference>
<evidence type="ECO:0000256" key="2">
    <source>
        <dbReference type="HAMAP-Rule" id="MF_02087"/>
    </source>
</evidence>
<dbReference type="InterPro" id="IPR029066">
    <property type="entry name" value="PLP-binding_barrel"/>
</dbReference>
<dbReference type="PANTHER" id="PTHR10146:SF14">
    <property type="entry name" value="PYRIDOXAL PHOSPHATE HOMEOSTASIS PROTEIN"/>
    <property type="match status" value="1"/>
</dbReference>
<comment type="cofactor">
    <cofactor evidence="3">
        <name>pyridoxal 5'-phosphate</name>
        <dbReference type="ChEBI" id="CHEBI:597326"/>
    </cofactor>
</comment>
<evidence type="ECO:0000256" key="4">
    <source>
        <dbReference type="RuleBase" id="RU004514"/>
    </source>
</evidence>
<dbReference type="RefSeq" id="WP_016455725.1">
    <property type="nucleotide sequence ID" value="NZ_KE150269.1"/>
</dbReference>
<dbReference type="STRING" id="883161.HMPREF9306_00891"/>
<organism evidence="6 7">
    <name type="scientific">Propionimicrobium lymphophilum ACS-093-V-SCH5</name>
    <dbReference type="NCBI Taxonomy" id="883161"/>
    <lineage>
        <taxon>Bacteria</taxon>
        <taxon>Bacillati</taxon>
        <taxon>Actinomycetota</taxon>
        <taxon>Actinomycetes</taxon>
        <taxon>Propionibacteriales</taxon>
        <taxon>Propionibacteriaceae</taxon>
        <taxon>Propionimicrobium</taxon>
    </lineage>
</organism>
<dbReference type="NCBIfam" id="TIGR00044">
    <property type="entry name" value="YggS family pyridoxal phosphate-dependent enzyme"/>
    <property type="match status" value="1"/>
</dbReference>
<dbReference type="GO" id="GO:0030170">
    <property type="term" value="F:pyridoxal phosphate binding"/>
    <property type="evidence" value="ECO:0007669"/>
    <property type="project" value="UniProtKB-UniRule"/>
</dbReference>
<proteinExistence type="inferred from homology"/>